<organism evidence="2 3">
    <name type="scientific">Arthrobotrys conoides</name>
    <dbReference type="NCBI Taxonomy" id="74498"/>
    <lineage>
        <taxon>Eukaryota</taxon>
        <taxon>Fungi</taxon>
        <taxon>Dikarya</taxon>
        <taxon>Ascomycota</taxon>
        <taxon>Pezizomycotina</taxon>
        <taxon>Orbiliomycetes</taxon>
        <taxon>Orbiliales</taxon>
        <taxon>Orbiliaceae</taxon>
        <taxon>Arthrobotrys</taxon>
    </lineage>
</organism>
<comment type="caution">
    <text evidence="2">The sequence shown here is derived from an EMBL/GenBank/DDBJ whole genome shotgun (WGS) entry which is preliminary data.</text>
</comment>
<name>A0AAN8RZL9_9PEZI</name>
<dbReference type="Proteomes" id="UP001307849">
    <property type="component" value="Unassembled WGS sequence"/>
</dbReference>
<evidence type="ECO:0000256" key="1">
    <source>
        <dbReference type="SAM" id="MobiDB-lite"/>
    </source>
</evidence>
<keyword evidence="3" id="KW-1185">Reference proteome</keyword>
<evidence type="ECO:0000313" key="3">
    <source>
        <dbReference type="Proteomes" id="UP001307849"/>
    </source>
</evidence>
<feature type="compositionally biased region" description="Basic residues" evidence="1">
    <location>
        <begin position="359"/>
        <end position="368"/>
    </location>
</feature>
<accession>A0AAN8RZL9</accession>
<dbReference type="AlphaFoldDB" id="A0AAN8RZL9"/>
<feature type="region of interest" description="Disordered" evidence="1">
    <location>
        <begin position="275"/>
        <end position="368"/>
    </location>
</feature>
<proteinExistence type="predicted"/>
<feature type="region of interest" description="Disordered" evidence="1">
    <location>
        <begin position="1"/>
        <end position="21"/>
    </location>
</feature>
<sequence length="368" mass="41260">MDPTRTSPPYSPIPPFTDPAPRLYLYDTDDPDLQELGLHPLEVEPSESEDSYYMRGQTDRENFVNVSICRVDPILDLLVRDFNRLNQCPSINVNVSSDKSLEITIPNVWHFSIQFIHLAPPHGTQRVLCIWLPASNYIAPLAPLRYLGDDDYAPEEVVSPAVKAAAIVPQILRTFLRLGYQEKNKDWNVLQPWKLMNTRDPELAVAVGDLFMRSGVSESLWHIHNASPEVSERAERCFRLYENKIYKMLGIEIVDSGPMDLDELDFPLETTQGFSIGGQKGVSGTQEGATADQEATSSKPKESTEEQEKATTEETKVTEGARQGATGLRRSTRKLSKAHSEPPERQAASAADAPTGRNLRSRKKQRTL</sequence>
<protein>
    <submittedName>
        <fullName evidence="2">Uncharacterized protein</fullName>
    </submittedName>
</protein>
<feature type="compositionally biased region" description="Basic and acidic residues" evidence="1">
    <location>
        <begin position="299"/>
        <end position="319"/>
    </location>
</feature>
<reference evidence="2 3" key="1">
    <citation type="submission" date="2019-10" db="EMBL/GenBank/DDBJ databases">
        <authorList>
            <person name="Palmer J.M."/>
        </authorList>
    </citation>
    <scope>NUCLEOTIDE SEQUENCE [LARGE SCALE GENOMIC DNA]</scope>
    <source>
        <strain evidence="2 3">TWF506</strain>
    </source>
</reference>
<feature type="compositionally biased region" description="Pro residues" evidence="1">
    <location>
        <begin position="9"/>
        <end position="18"/>
    </location>
</feature>
<gene>
    <name evidence="2" type="ORF">TWF506_004991</name>
</gene>
<dbReference type="EMBL" id="JAVHJM010000002">
    <property type="protein sequence ID" value="KAK6517814.1"/>
    <property type="molecule type" value="Genomic_DNA"/>
</dbReference>
<evidence type="ECO:0000313" key="2">
    <source>
        <dbReference type="EMBL" id="KAK6517814.1"/>
    </source>
</evidence>
<feature type="compositionally biased region" description="Polar residues" evidence="1">
    <location>
        <begin position="282"/>
        <end position="298"/>
    </location>
</feature>